<dbReference type="Proteomes" id="UP000326170">
    <property type="component" value="Chromosome"/>
</dbReference>
<proteinExistence type="predicted"/>
<gene>
    <name evidence="2" type="ORF">GCU68_14240</name>
</gene>
<name>A0A5P9P6P3_9EURY</name>
<dbReference type="GeneID" id="42302224"/>
<feature type="transmembrane region" description="Helical" evidence="1">
    <location>
        <begin position="7"/>
        <end position="26"/>
    </location>
</feature>
<dbReference type="RefSeq" id="WP_152942673.1">
    <property type="nucleotide sequence ID" value="NZ_CP045488.1"/>
</dbReference>
<dbReference type="EMBL" id="CP045488">
    <property type="protein sequence ID" value="QFU83617.1"/>
    <property type="molecule type" value="Genomic_DNA"/>
</dbReference>
<keyword evidence="3" id="KW-1185">Reference proteome</keyword>
<keyword evidence="1" id="KW-1133">Transmembrane helix</keyword>
<organism evidence="2 3">
    <name type="scientific">Natronorubrum aibiense</name>
    <dbReference type="NCBI Taxonomy" id="348826"/>
    <lineage>
        <taxon>Archaea</taxon>
        <taxon>Methanobacteriati</taxon>
        <taxon>Methanobacteriota</taxon>
        <taxon>Stenosarchaea group</taxon>
        <taxon>Halobacteria</taxon>
        <taxon>Halobacteriales</taxon>
        <taxon>Natrialbaceae</taxon>
        <taxon>Natronorubrum</taxon>
    </lineage>
</organism>
<dbReference type="AlphaFoldDB" id="A0A5P9P6P3"/>
<evidence type="ECO:0000256" key="1">
    <source>
        <dbReference type="SAM" id="Phobius"/>
    </source>
</evidence>
<keyword evidence="1" id="KW-0472">Membrane</keyword>
<dbReference type="KEGG" id="nas:GCU68_14240"/>
<protein>
    <submittedName>
        <fullName evidence="2">Uncharacterized protein</fullName>
    </submittedName>
</protein>
<sequence length="59" mass="6253">MVDRPDWLTAALTVVFFVTLTATAAVNTPVVWLGWATAMVLLAGGALVLTNRSAPPDNR</sequence>
<accession>A0A5P9P6P3</accession>
<evidence type="ECO:0000313" key="3">
    <source>
        <dbReference type="Proteomes" id="UP000326170"/>
    </source>
</evidence>
<evidence type="ECO:0000313" key="2">
    <source>
        <dbReference type="EMBL" id="QFU83617.1"/>
    </source>
</evidence>
<keyword evidence="1" id="KW-0812">Transmembrane</keyword>
<feature type="transmembrane region" description="Helical" evidence="1">
    <location>
        <begin position="32"/>
        <end position="50"/>
    </location>
</feature>
<reference evidence="2 3" key="1">
    <citation type="journal article" date="2007" name="Int. J. Syst. Evol. Microbiol.">
        <title>Natronorubrum sulfidifaciens sp. nov., an extremely haloalkaliphilic archaeon isolated from Aiding salt lake in Xin-Jiang, China.</title>
        <authorList>
            <person name="Cui H.L."/>
            <person name="Tohty D."/>
            <person name="Liu H.C."/>
            <person name="Liu S.J."/>
            <person name="Oren A."/>
            <person name="Zhou P.J."/>
        </authorList>
    </citation>
    <scope>NUCLEOTIDE SEQUENCE [LARGE SCALE GENOMIC DNA]</scope>
    <source>
        <strain evidence="2 3">7-3</strain>
    </source>
</reference>